<feature type="transmembrane region" description="Helical" evidence="9">
    <location>
        <begin position="235"/>
        <end position="253"/>
    </location>
</feature>
<keyword evidence="4 8" id="KW-0297">G-protein coupled receptor</keyword>
<gene>
    <name evidence="11" type="ORF">PLOB_00015505</name>
</gene>
<evidence type="ECO:0000256" key="5">
    <source>
        <dbReference type="ARBA" id="ARBA00023136"/>
    </source>
</evidence>
<organism evidence="11 12">
    <name type="scientific">Porites lobata</name>
    <dbReference type="NCBI Taxonomy" id="104759"/>
    <lineage>
        <taxon>Eukaryota</taxon>
        <taxon>Metazoa</taxon>
        <taxon>Cnidaria</taxon>
        <taxon>Anthozoa</taxon>
        <taxon>Hexacorallia</taxon>
        <taxon>Scleractinia</taxon>
        <taxon>Fungiina</taxon>
        <taxon>Poritidae</taxon>
        <taxon>Porites</taxon>
    </lineage>
</organism>
<evidence type="ECO:0000256" key="4">
    <source>
        <dbReference type="ARBA" id="ARBA00023040"/>
    </source>
</evidence>
<evidence type="ECO:0000256" key="6">
    <source>
        <dbReference type="ARBA" id="ARBA00023170"/>
    </source>
</evidence>
<dbReference type="SUPFAM" id="SSF81321">
    <property type="entry name" value="Family A G protein-coupled receptor-like"/>
    <property type="match status" value="1"/>
</dbReference>
<dbReference type="PRINTS" id="PR00237">
    <property type="entry name" value="GPCRRHODOPSN"/>
</dbReference>
<evidence type="ECO:0000259" key="10">
    <source>
        <dbReference type="PROSITE" id="PS50262"/>
    </source>
</evidence>
<evidence type="ECO:0000256" key="3">
    <source>
        <dbReference type="ARBA" id="ARBA00022989"/>
    </source>
</evidence>
<dbReference type="PANTHER" id="PTHR24240">
    <property type="entry name" value="OPSIN"/>
    <property type="match status" value="1"/>
</dbReference>
<keyword evidence="5 9" id="KW-0472">Membrane</keyword>
<accession>A0ABN8R7D3</accession>
<dbReference type="InterPro" id="IPR000276">
    <property type="entry name" value="GPCR_Rhodpsn"/>
</dbReference>
<feature type="transmembrane region" description="Helical" evidence="9">
    <location>
        <begin position="61"/>
        <end position="87"/>
    </location>
</feature>
<keyword evidence="6 8" id="KW-0675">Receptor</keyword>
<feature type="non-terminal residue" evidence="11">
    <location>
        <position position="330"/>
    </location>
</feature>
<feature type="transmembrane region" description="Helical" evidence="9">
    <location>
        <begin position="99"/>
        <end position="120"/>
    </location>
</feature>
<feature type="transmembrane region" description="Helical" evidence="9">
    <location>
        <begin position="181"/>
        <end position="205"/>
    </location>
</feature>
<evidence type="ECO:0000256" key="1">
    <source>
        <dbReference type="ARBA" id="ARBA00004141"/>
    </source>
</evidence>
<dbReference type="InterPro" id="IPR050125">
    <property type="entry name" value="GPCR_opsins"/>
</dbReference>
<feature type="transmembrane region" description="Helical" evidence="9">
    <location>
        <begin position="141"/>
        <end position="161"/>
    </location>
</feature>
<comment type="subcellular location">
    <subcellularLocation>
        <location evidence="1">Membrane</location>
        <topology evidence="1">Multi-pass membrane protein</topology>
    </subcellularLocation>
</comment>
<dbReference type="Gene3D" id="1.20.1070.10">
    <property type="entry name" value="Rhodopsin 7-helix transmembrane proteins"/>
    <property type="match status" value="1"/>
</dbReference>
<evidence type="ECO:0000313" key="12">
    <source>
        <dbReference type="Proteomes" id="UP001159405"/>
    </source>
</evidence>
<evidence type="ECO:0000256" key="9">
    <source>
        <dbReference type="SAM" id="Phobius"/>
    </source>
</evidence>
<feature type="transmembrane region" description="Helical" evidence="9">
    <location>
        <begin position="29"/>
        <end position="49"/>
    </location>
</feature>
<dbReference type="InterPro" id="IPR017452">
    <property type="entry name" value="GPCR_Rhodpsn_7TM"/>
</dbReference>
<dbReference type="PROSITE" id="PS00237">
    <property type="entry name" value="G_PROTEIN_RECEP_F1_1"/>
    <property type="match status" value="1"/>
</dbReference>
<dbReference type="Pfam" id="PF00001">
    <property type="entry name" value="7tm_1"/>
    <property type="match status" value="1"/>
</dbReference>
<comment type="similarity">
    <text evidence="8">Belongs to the G-protein coupled receptor 1 family.</text>
</comment>
<proteinExistence type="inferred from homology"/>
<protein>
    <recommendedName>
        <fullName evidence="10">G-protein coupled receptors family 1 profile domain-containing protein</fullName>
    </recommendedName>
</protein>
<name>A0ABN8R7D3_9CNID</name>
<reference evidence="11 12" key="1">
    <citation type="submission" date="2022-05" db="EMBL/GenBank/DDBJ databases">
        <authorList>
            <consortium name="Genoscope - CEA"/>
            <person name="William W."/>
        </authorList>
    </citation>
    <scope>NUCLEOTIDE SEQUENCE [LARGE SCALE GENOMIC DNA]</scope>
</reference>
<dbReference type="CDD" id="cd00637">
    <property type="entry name" value="7tm_classA_rhodopsin-like"/>
    <property type="match status" value="1"/>
</dbReference>
<dbReference type="Proteomes" id="UP001159405">
    <property type="component" value="Unassembled WGS sequence"/>
</dbReference>
<feature type="transmembrane region" description="Helical" evidence="9">
    <location>
        <begin position="273"/>
        <end position="294"/>
    </location>
</feature>
<evidence type="ECO:0000313" key="11">
    <source>
        <dbReference type="EMBL" id="CAH3174880.1"/>
    </source>
</evidence>
<evidence type="ECO:0000256" key="7">
    <source>
        <dbReference type="ARBA" id="ARBA00023224"/>
    </source>
</evidence>
<feature type="domain" description="G-protein coupled receptors family 1 profile" evidence="10">
    <location>
        <begin position="40"/>
        <end position="291"/>
    </location>
</feature>
<dbReference type="EMBL" id="CALNXK010000194">
    <property type="protein sequence ID" value="CAH3174880.1"/>
    <property type="molecule type" value="Genomic_DNA"/>
</dbReference>
<keyword evidence="2 8" id="KW-0812">Transmembrane</keyword>
<comment type="caution">
    <text evidence="11">The sequence shown here is derived from an EMBL/GenBank/DDBJ whole genome shotgun (WGS) entry which is preliminary data.</text>
</comment>
<keyword evidence="3 9" id="KW-1133">Transmembrane helix</keyword>
<evidence type="ECO:0000256" key="2">
    <source>
        <dbReference type="ARBA" id="ARBA00022692"/>
    </source>
</evidence>
<evidence type="ECO:0000256" key="8">
    <source>
        <dbReference type="RuleBase" id="RU000688"/>
    </source>
</evidence>
<keyword evidence="7 8" id="KW-0807">Transducer</keyword>
<keyword evidence="12" id="KW-1185">Reference proteome</keyword>
<dbReference type="PROSITE" id="PS50262">
    <property type="entry name" value="G_PROTEIN_RECEP_F1_2"/>
    <property type="match status" value="1"/>
</dbReference>
<sequence length="330" mass="37796">MDLQRAQLAEMLKELKSRSKARIATESGIFTLILSLCLLGNSITLLIMLKNRRMRVIPANIFVTSLAISDFALAALSSFSGFAVVLTSRWPYSQLTCQFQGYLAITLAIASMQTLALMALNRYFRIVNPKRYRRYFSKKKTILIICASWLYSLCAPLPYTISGNKMVFHPSKFFCYLQIDSRAFTTLMAIVYVGLPTCIIFYCYLRIFNTVRSHNSNFETSRNARNTVNVEEIKVARTLFVIVVFFNICWTPIFVIDITDTVLGRWIFPREAYVAYSFLATISSAINPLIYGVLNKNFQKEYLKILRCSCCEVRTTIQPIMTVEKRTSTI</sequence>